<protein>
    <submittedName>
        <fullName evidence="3">Alanyl-tRNA synthetase</fullName>
    </submittedName>
</protein>
<dbReference type="SMART" id="SM00863">
    <property type="entry name" value="tRNA_SAD"/>
    <property type="match status" value="1"/>
</dbReference>
<dbReference type="Gene3D" id="3.30.980.10">
    <property type="entry name" value="Threonyl-trna Synthetase, Chain A, domain 2"/>
    <property type="match status" value="1"/>
</dbReference>
<name>A0ABS5QPP7_9BACT</name>
<dbReference type="PANTHER" id="PTHR11777">
    <property type="entry name" value="ALANYL-TRNA SYNTHETASE"/>
    <property type="match status" value="1"/>
</dbReference>
<organism evidence="3 4">
    <name type="scientific">Candidatus Vampirococcus lugosii</name>
    <dbReference type="NCBI Taxonomy" id="2789015"/>
    <lineage>
        <taxon>Bacteria</taxon>
        <taxon>Candidatus Absconditibacteriota</taxon>
        <taxon>Vampirococcus</taxon>
    </lineage>
</organism>
<evidence type="ECO:0000256" key="1">
    <source>
        <dbReference type="SAM" id="Coils"/>
    </source>
</evidence>
<dbReference type="InterPro" id="IPR050058">
    <property type="entry name" value="Ala-tRNA_ligase"/>
</dbReference>
<proteinExistence type="predicted"/>
<dbReference type="InterPro" id="IPR018163">
    <property type="entry name" value="Thr/Ala-tRNA-synth_IIc_edit"/>
</dbReference>
<dbReference type="Pfam" id="PF07973">
    <property type="entry name" value="tRNA_SAD"/>
    <property type="match status" value="1"/>
</dbReference>
<evidence type="ECO:0000313" key="4">
    <source>
        <dbReference type="Proteomes" id="UP000680365"/>
    </source>
</evidence>
<reference evidence="3 4" key="1">
    <citation type="journal article" date="2021" name="Nat. Commun.">
        <title>Reductive evolution and unique predatory mode in the CPR bacterium Vampirococcus lugosii.</title>
        <authorList>
            <person name="Moreira D."/>
            <person name="Zivanovic Y."/>
            <person name="Lopez-Archilla A.I."/>
            <person name="Iniesto M."/>
            <person name="Lopez-Garcia P."/>
        </authorList>
    </citation>
    <scope>NUCLEOTIDE SEQUENCE [LARGE SCALE GENOMIC DNA]</scope>
    <source>
        <strain evidence="3">Chiprana</strain>
    </source>
</reference>
<keyword evidence="1" id="KW-0175">Coiled coil</keyword>
<dbReference type="InterPro" id="IPR018165">
    <property type="entry name" value="Ala-tRNA-synth_IIc_core"/>
</dbReference>
<evidence type="ECO:0000313" key="3">
    <source>
        <dbReference type="EMBL" id="MBS8122496.1"/>
    </source>
</evidence>
<evidence type="ECO:0000259" key="2">
    <source>
        <dbReference type="PROSITE" id="PS50860"/>
    </source>
</evidence>
<dbReference type="PROSITE" id="PS50860">
    <property type="entry name" value="AA_TRNA_LIGASE_II_ALA"/>
    <property type="match status" value="1"/>
</dbReference>
<dbReference type="PANTHER" id="PTHR11777:SF9">
    <property type="entry name" value="ALANINE--TRNA LIGASE, CYTOPLASMIC"/>
    <property type="match status" value="1"/>
</dbReference>
<dbReference type="Gene3D" id="6.10.250.550">
    <property type="match status" value="1"/>
</dbReference>
<dbReference type="Proteomes" id="UP000680365">
    <property type="component" value="Unassembled WGS sequence"/>
</dbReference>
<sequence length="305" mass="34483">MKLKIDIKKRNGNMRAHTATHLLHGELNKIIKNTKQAGSLVDNDYIRFDFTCKKALSNKEIQQIEENINNIIYEGLSVNKKEMSLEQALQAGAKAFFEEKYGDVVRVISIGNGEKKTISIELCGGTHVDNTSQIGIFKIISQEAVSSGVRRIIAYTGTKVYNYIKEQDKLLQDISDKLDCTSKQIIEKLNKSQKELEQIKGEYESMKQNIVKSILENIDGESKEGFDKIINISKYEELNKINFKDILNIAKQVFDGENIIIYNNDGNFVIFTKNINAKEFAKSKGLKGGGTNNIIQGKDHKIKQI</sequence>
<feature type="domain" description="Alanyl-transfer RNA synthetases family profile" evidence="2">
    <location>
        <begin position="1"/>
        <end position="166"/>
    </location>
</feature>
<comment type="caution">
    <text evidence="3">The sequence shown here is derived from an EMBL/GenBank/DDBJ whole genome shotgun (WGS) entry which is preliminary data.</text>
</comment>
<dbReference type="InterPro" id="IPR012947">
    <property type="entry name" value="tRNA_SAD"/>
</dbReference>
<dbReference type="SUPFAM" id="SSF55186">
    <property type="entry name" value="ThrRS/AlaRS common domain"/>
    <property type="match status" value="1"/>
</dbReference>
<dbReference type="RefSeq" id="WP_213349922.1">
    <property type="nucleotide sequence ID" value="NZ_JAEDAM010000100.1"/>
</dbReference>
<dbReference type="Gene3D" id="3.30.54.20">
    <property type="match status" value="1"/>
</dbReference>
<accession>A0ABS5QPP7</accession>
<dbReference type="EMBL" id="JAEDAM010000100">
    <property type="protein sequence ID" value="MBS8122496.1"/>
    <property type="molecule type" value="Genomic_DNA"/>
</dbReference>
<feature type="coiled-coil region" evidence="1">
    <location>
        <begin position="182"/>
        <end position="209"/>
    </location>
</feature>
<keyword evidence="4" id="KW-1185">Reference proteome</keyword>
<gene>
    <name evidence="3" type="ORF">VAMP_7420n204</name>
</gene>